<dbReference type="InterPro" id="IPR010914">
    <property type="entry name" value="RsgA_GTPase_dom"/>
</dbReference>
<reference evidence="6" key="1">
    <citation type="submission" date="2020-05" db="EMBL/GenBank/DDBJ databases">
        <authorList>
            <person name="Chiriac C."/>
            <person name="Salcher M."/>
            <person name="Ghai R."/>
            <person name="Kavagutti S V."/>
        </authorList>
    </citation>
    <scope>NUCLEOTIDE SEQUENCE</scope>
</reference>
<organism evidence="6">
    <name type="scientific">freshwater metagenome</name>
    <dbReference type="NCBI Taxonomy" id="449393"/>
    <lineage>
        <taxon>unclassified sequences</taxon>
        <taxon>metagenomes</taxon>
        <taxon>ecological metagenomes</taxon>
    </lineage>
</organism>
<dbReference type="GO" id="GO:0005525">
    <property type="term" value="F:GTP binding"/>
    <property type="evidence" value="ECO:0007669"/>
    <property type="project" value="UniProtKB-KW"/>
</dbReference>
<dbReference type="PANTHER" id="PTHR32120:SF11">
    <property type="entry name" value="SMALL RIBOSOMAL SUBUNIT BIOGENESIS GTPASE RSGA 1, MITOCHONDRIAL-RELATED"/>
    <property type="match status" value="1"/>
</dbReference>
<dbReference type="Gene3D" id="1.10.40.50">
    <property type="entry name" value="Probable gtpase engc, domain 3"/>
    <property type="match status" value="1"/>
</dbReference>
<evidence type="ECO:0000313" key="6">
    <source>
        <dbReference type="EMBL" id="CAB4693210.1"/>
    </source>
</evidence>
<proteinExistence type="inferred from homology"/>
<dbReference type="PANTHER" id="PTHR32120">
    <property type="entry name" value="SMALL RIBOSOMAL SUBUNIT BIOGENESIS GTPASE RSGA"/>
    <property type="match status" value="1"/>
</dbReference>
<dbReference type="InterPro" id="IPR027417">
    <property type="entry name" value="P-loop_NTPase"/>
</dbReference>
<dbReference type="HAMAP" id="MF_01820">
    <property type="entry name" value="GTPase_RsgA"/>
    <property type="match status" value="1"/>
</dbReference>
<keyword evidence="2" id="KW-0342">GTP-binding</keyword>
<dbReference type="CDD" id="cd01854">
    <property type="entry name" value="YjeQ_EngC"/>
    <property type="match status" value="1"/>
</dbReference>
<evidence type="ECO:0000256" key="1">
    <source>
        <dbReference type="ARBA" id="ARBA00022741"/>
    </source>
</evidence>
<dbReference type="AlphaFoldDB" id="A0A6J6P1S0"/>
<dbReference type="Pfam" id="PF03193">
    <property type="entry name" value="RsgA_GTPase"/>
    <property type="match status" value="1"/>
</dbReference>
<gene>
    <name evidence="6" type="ORF">UFOPK2370_01094</name>
</gene>
<dbReference type="EMBL" id="CAEZXK010000040">
    <property type="protein sequence ID" value="CAB4693210.1"/>
    <property type="molecule type" value="Genomic_DNA"/>
</dbReference>
<feature type="domain" description="EngC GTPase" evidence="4">
    <location>
        <begin position="126"/>
        <end position="272"/>
    </location>
</feature>
<dbReference type="GO" id="GO:0003924">
    <property type="term" value="F:GTPase activity"/>
    <property type="evidence" value="ECO:0007669"/>
    <property type="project" value="InterPro"/>
</dbReference>
<dbReference type="Gene3D" id="3.40.50.300">
    <property type="entry name" value="P-loop containing nucleotide triphosphate hydrolases"/>
    <property type="match status" value="1"/>
</dbReference>
<protein>
    <submittedName>
        <fullName evidence="6">Unannotated protein</fullName>
    </submittedName>
</protein>
<name>A0A6J6P1S0_9ZZZZ</name>
<evidence type="ECO:0000259" key="5">
    <source>
        <dbReference type="PROSITE" id="PS51721"/>
    </source>
</evidence>
<dbReference type="InterPro" id="IPR004881">
    <property type="entry name" value="Ribosome_biogen_GTPase_RsgA"/>
</dbReference>
<evidence type="ECO:0000259" key="4">
    <source>
        <dbReference type="PROSITE" id="PS50936"/>
    </source>
</evidence>
<dbReference type="NCBIfam" id="TIGR00157">
    <property type="entry name" value="ribosome small subunit-dependent GTPase A"/>
    <property type="match status" value="1"/>
</dbReference>
<dbReference type="InterPro" id="IPR030378">
    <property type="entry name" value="G_CP_dom"/>
</dbReference>
<feature type="domain" description="CP-type G" evidence="5">
    <location>
        <begin position="117"/>
        <end position="274"/>
    </location>
</feature>
<evidence type="ECO:0000256" key="2">
    <source>
        <dbReference type="ARBA" id="ARBA00023134"/>
    </source>
</evidence>
<dbReference type="PROSITE" id="PS50936">
    <property type="entry name" value="ENGC_GTPASE"/>
    <property type="match status" value="1"/>
</dbReference>
<dbReference type="SUPFAM" id="SSF52540">
    <property type="entry name" value="P-loop containing nucleoside triphosphate hydrolases"/>
    <property type="match status" value="1"/>
</dbReference>
<accession>A0A6J6P1S0</accession>
<keyword evidence="1" id="KW-0547">Nucleotide-binding</keyword>
<dbReference type="PROSITE" id="PS51721">
    <property type="entry name" value="G_CP"/>
    <property type="match status" value="1"/>
</dbReference>
<sequence>MSWLYEPESGANDLDETDVRVRPNPKGNKPRTKIRPDTKDAPTGMILGVDLGRYRVLLDVEARVVDATMGKEMRKAGAVVGDHVALAGDLSDTVGALARVVRVEPRSSLLRRSADDSDQVERVIVANATQMLIVTAIANPEPRTRLIDRYLAAAFDAGLQPILCITKVDLADPAEFLANFDGLSIPVVLNRSDEPSIDELRVLLKNQRTVAVGHSGVGKSTLVNALVPDADRATGIVNEVTGRGRHTSSSVRAIRLPEDFGDAWVIDTPGVRSFGLGHVKPENILKSFEDLYAVIETCPRDCSHLSDAPDCALDAHITKAAATDSPDEKFARRVDSLRRLMSSLSTAGKTDD</sequence>
<feature type="region of interest" description="Disordered" evidence="3">
    <location>
        <begin position="1"/>
        <end position="41"/>
    </location>
</feature>
<evidence type="ECO:0000256" key="3">
    <source>
        <dbReference type="SAM" id="MobiDB-lite"/>
    </source>
</evidence>